<evidence type="ECO:0000313" key="1">
    <source>
        <dbReference type="EMBL" id="KAK9833660.1"/>
    </source>
</evidence>
<evidence type="ECO:0000313" key="2">
    <source>
        <dbReference type="Proteomes" id="UP001438707"/>
    </source>
</evidence>
<proteinExistence type="predicted"/>
<dbReference type="AlphaFoldDB" id="A0AAW1RJL8"/>
<name>A0AAW1RJL8_9CHLO</name>
<accession>A0AAW1RJL8</accession>
<gene>
    <name evidence="1" type="ORF">WJX74_002095</name>
</gene>
<organism evidence="1 2">
    <name type="scientific">Apatococcus lobatus</name>
    <dbReference type="NCBI Taxonomy" id="904363"/>
    <lineage>
        <taxon>Eukaryota</taxon>
        <taxon>Viridiplantae</taxon>
        <taxon>Chlorophyta</taxon>
        <taxon>core chlorophytes</taxon>
        <taxon>Trebouxiophyceae</taxon>
        <taxon>Chlorellales</taxon>
        <taxon>Chlorellaceae</taxon>
        <taxon>Apatococcus</taxon>
    </lineage>
</organism>
<sequence length="124" mass="14262">MINQRHAAQQAAAQEEINGLRAARDTLEHQNTNMKISLGLLQESLSNLLYALTEMFDLKEHHRLESLMRQDMCALLKAQLSEVEKYTSLRCNIVQLEQNTQHHIAFEEVEQEAEAYSMPPVDNL</sequence>
<comment type="caution">
    <text evidence="1">The sequence shown here is derived from an EMBL/GenBank/DDBJ whole genome shotgun (WGS) entry which is preliminary data.</text>
</comment>
<dbReference type="EMBL" id="JALJOS010000010">
    <property type="protein sequence ID" value="KAK9833660.1"/>
    <property type="molecule type" value="Genomic_DNA"/>
</dbReference>
<protein>
    <submittedName>
        <fullName evidence="1">Uncharacterized protein</fullName>
    </submittedName>
</protein>
<reference evidence="1 2" key="1">
    <citation type="journal article" date="2024" name="Nat. Commun.">
        <title>Phylogenomics reveals the evolutionary origins of lichenization in chlorophyte algae.</title>
        <authorList>
            <person name="Puginier C."/>
            <person name="Libourel C."/>
            <person name="Otte J."/>
            <person name="Skaloud P."/>
            <person name="Haon M."/>
            <person name="Grisel S."/>
            <person name="Petersen M."/>
            <person name="Berrin J.G."/>
            <person name="Delaux P.M."/>
            <person name="Dal Grande F."/>
            <person name="Keller J."/>
        </authorList>
    </citation>
    <scope>NUCLEOTIDE SEQUENCE [LARGE SCALE GENOMIC DNA]</scope>
    <source>
        <strain evidence="1 2">SAG 2145</strain>
    </source>
</reference>
<keyword evidence="2" id="KW-1185">Reference proteome</keyword>
<dbReference type="Proteomes" id="UP001438707">
    <property type="component" value="Unassembled WGS sequence"/>
</dbReference>